<keyword evidence="1" id="KW-0732">Signal</keyword>
<name>A0AA88MDB5_TACVA</name>
<comment type="caution">
    <text evidence="2">The sequence shown here is derived from an EMBL/GenBank/DDBJ whole genome shotgun (WGS) entry which is preliminary data.</text>
</comment>
<evidence type="ECO:0000313" key="2">
    <source>
        <dbReference type="EMBL" id="KAK2834040.1"/>
    </source>
</evidence>
<dbReference type="Proteomes" id="UP001187315">
    <property type="component" value="Unassembled WGS sequence"/>
</dbReference>
<sequence>MFLTLTAFLLYAIHIARSVHSGSTAQIEEGSAEYGIWMTSPDMEEESNGNEVQTSTGEEVYCLDPDHIHTQHLFI</sequence>
<evidence type="ECO:0000256" key="1">
    <source>
        <dbReference type="SAM" id="SignalP"/>
    </source>
</evidence>
<organism evidence="2 3">
    <name type="scientific">Tachysurus vachellii</name>
    <name type="common">Darkbarbel catfish</name>
    <name type="synonym">Pelteobagrus vachellii</name>
    <dbReference type="NCBI Taxonomy" id="175792"/>
    <lineage>
        <taxon>Eukaryota</taxon>
        <taxon>Metazoa</taxon>
        <taxon>Chordata</taxon>
        <taxon>Craniata</taxon>
        <taxon>Vertebrata</taxon>
        <taxon>Euteleostomi</taxon>
        <taxon>Actinopterygii</taxon>
        <taxon>Neopterygii</taxon>
        <taxon>Teleostei</taxon>
        <taxon>Ostariophysi</taxon>
        <taxon>Siluriformes</taxon>
        <taxon>Bagridae</taxon>
        <taxon>Tachysurus</taxon>
    </lineage>
</organism>
<keyword evidence="3" id="KW-1185">Reference proteome</keyword>
<accession>A0AA88MDB5</accession>
<feature type="chain" id="PRO_5041712116" evidence="1">
    <location>
        <begin position="19"/>
        <end position="75"/>
    </location>
</feature>
<reference evidence="2" key="1">
    <citation type="submission" date="2023-08" db="EMBL/GenBank/DDBJ databases">
        <title>Pelteobagrus vachellii genome.</title>
        <authorList>
            <person name="Liu H."/>
        </authorList>
    </citation>
    <scope>NUCLEOTIDE SEQUENCE</scope>
    <source>
        <strain evidence="2">PRFRI_2022a</strain>
        <tissue evidence="2">Muscle</tissue>
    </source>
</reference>
<proteinExistence type="predicted"/>
<protein>
    <submittedName>
        <fullName evidence="2">Uncharacterized protein</fullName>
    </submittedName>
</protein>
<gene>
    <name evidence="2" type="ORF">Q7C36_014741</name>
</gene>
<feature type="signal peptide" evidence="1">
    <location>
        <begin position="1"/>
        <end position="18"/>
    </location>
</feature>
<dbReference type="EMBL" id="JAVHJS010000015">
    <property type="protein sequence ID" value="KAK2834040.1"/>
    <property type="molecule type" value="Genomic_DNA"/>
</dbReference>
<dbReference type="AlphaFoldDB" id="A0AA88MDB5"/>
<evidence type="ECO:0000313" key="3">
    <source>
        <dbReference type="Proteomes" id="UP001187315"/>
    </source>
</evidence>